<name>A0ABQ7FXV9_DUNSA</name>
<accession>A0ABQ7FXV9</accession>
<dbReference type="PANTHER" id="PTHR31551">
    <property type="entry name" value="PRE-MRNA-SPLICING FACTOR CWF18"/>
    <property type="match status" value="1"/>
</dbReference>
<organism evidence="3 4">
    <name type="scientific">Dunaliella salina</name>
    <name type="common">Green alga</name>
    <name type="synonym">Protococcus salinus</name>
    <dbReference type="NCBI Taxonomy" id="3046"/>
    <lineage>
        <taxon>Eukaryota</taxon>
        <taxon>Viridiplantae</taxon>
        <taxon>Chlorophyta</taxon>
        <taxon>core chlorophytes</taxon>
        <taxon>Chlorophyceae</taxon>
        <taxon>CS clade</taxon>
        <taxon>Chlamydomonadales</taxon>
        <taxon>Dunaliellaceae</taxon>
        <taxon>Dunaliella</taxon>
    </lineage>
</organism>
<reference evidence="3" key="1">
    <citation type="submission" date="2017-08" db="EMBL/GenBank/DDBJ databases">
        <authorList>
            <person name="Polle J.E."/>
            <person name="Barry K."/>
            <person name="Cushman J."/>
            <person name="Schmutz J."/>
            <person name="Tran D."/>
            <person name="Hathwaick L.T."/>
            <person name="Yim W.C."/>
            <person name="Jenkins J."/>
            <person name="Mckie-Krisberg Z.M."/>
            <person name="Prochnik S."/>
            <person name="Lindquist E."/>
            <person name="Dockter R.B."/>
            <person name="Adam C."/>
            <person name="Molina H."/>
            <person name="Bunkerborg J."/>
            <person name="Jin E."/>
            <person name="Buchheim M."/>
            <person name="Magnuson J."/>
        </authorList>
    </citation>
    <scope>NUCLEOTIDE SEQUENCE</scope>
    <source>
        <strain evidence="3">CCAP 19/18</strain>
    </source>
</reference>
<evidence type="ECO:0000313" key="4">
    <source>
        <dbReference type="Proteomes" id="UP000815325"/>
    </source>
</evidence>
<evidence type="ECO:0000256" key="2">
    <source>
        <dbReference type="SAM" id="MobiDB-lite"/>
    </source>
</evidence>
<keyword evidence="4" id="KW-1185">Reference proteome</keyword>
<feature type="coiled-coil region" evidence="1">
    <location>
        <begin position="116"/>
        <end position="143"/>
    </location>
</feature>
<dbReference type="Pfam" id="PF08315">
    <property type="entry name" value="cwf18"/>
    <property type="match status" value="1"/>
</dbReference>
<protein>
    <submittedName>
        <fullName evidence="3">Cwf18 pre-mRNA splicing factor-domain-containing protein</fullName>
    </submittedName>
</protein>
<sequence length="154" mass="17353">MHTHEISSQEYAIMLSWCTPRKITCARCLTSTSIQCSRHTLKIVSARRACTSCNTAISHKHASITDAEATSIMLSQVTPAQPPKLEEPVIESKPEDADQEELLMNVAPKKPNWDLKRDLQGKLDKLERRTQRAIIEIMNEEARARLEEDGGVQD</sequence>
<dbReference type="EMBL" id="MU070570">
    <property type="protein sequence ID" value="KAF5827181.1"/>
    <property type="molecule type" value="Genomic_DNA"/>
</dbReference>
<feature type="region of interest" description="Disordered" evidence="2">
    <location>
        <begin position="78"/>
        <end position="98"/>
    </location>
</feature>
<keyword evidence="1" id="KW-0175">Coiled coil</keyword>
<dbReference type="PANTHER" id="PTHR31551:SF1">
    <property type="entry name" value="COILED-COIL DOMAIN-CONTAINING PROTEIN 12"/>
    <property type="match status" value="1"/>
</dbReference>
<comment type="caution">
    <text evidence="3">The sequence shown here is derived from an EMBL/GenBank/DDBJ whole genome shotgun (WGS) entry which is preliminary data.</text>
</comment>
<evidence type="ECO:0000313" key="3">
    <source>
        <dbReference type="EMBL" id="KAF5827181.1"/>
    </source>
</evidence>
<evidence type="ECO:0000256" key="1">
    <source>
        <dbReference type="SAM" id="Coils"/>
    </source>
</evidence>
<gene>
    <name evidence="3" type="ORF">DUNSADRAFT_1184</name>
</gene>
<dbReference type="InterPro" id="IPR013169">
    <property type="entry name" value="mRNA_splic_Cwf18-like"/>
</dbReference>
<feature type="compositionally biased region" description="Basic and acidic residues" evidence="2">
    <location>
        <begin position="84"/>
        <end position="96"/>
    </location>
</feature>
<dbReference type="Proteomes" id="UP000815325">
    <property type="component" value="Unassembled WGS sequence"/>
</dbReference>
<proteinExistence type="predicted"/>